<dbReference type="OrthoDB" id="473812at2"/>
<sequence>MFYNRHEQLLGGEGTQQCLPSDMLQLTVGDRLVILATIQGLRRIEQGALAPRRSWRLWLDAPRNTEVALEIGNLITKITGLPLPRSRAFIEQLPAAITLELYEQQAYRLAQQLQNLVTLRLYPCVKN</sequence>
<name>A0A2D2Q1T6_PARLV</name>
<dbReference type="KEGG" id="slw:BRW62_06680"/>
<dbReference type="Proteomes" id="UP000231057">
    <property type="component" value="Chromosome"/>
</dbReference>
<reference evidence="2" key="2">
    <citation type="journal article" date="2022" name="Front. Microbiol.">
        <title>Comparative Genomic Analysis Revealed Distinct Molecular Components and Organization of CO2-Concentrating Mechanism in Thermophilic Cyanobacteria.</title>
        <authorList>
            <person name="Tang J."/>
            <person name="Zhou H."/>
            <person name="Yao D."/>
            <person name="Riaz S."/>
            <person name="You D."/>
            <person name="Klepacz-Smolka A."/>
            <person name="Daroch M."/>
        </authorList>
    </citation>
    <scope>NUCLEOTIDE SEQUENCE [LARGE SCALE GENOMIC DNA]</scope>
    <source>
        <strain evidence="2">PCC 6715</strain>
    </source>
</reference>
<reference evidence="1 2" key="1">
    <citation type="submission" date="2016-11" db="EMBL/GenBank/DDBJ databases">
        <title>Complete genome sequence of thermophilic cyanobacteria strain Synechococcus sp. PCC6715.</title>
        <authorList>
            <person name="Tang J."/>
            <person name="Daroch M."/>
            <person name="Liang Y."/>
            <person name="Jiang D."/>
            <person name="Shah M."/>
        </authorList>
    </citation>
    <scope>NUCLEOTIDE SEQUENCE [LARGE SCALE GENOMIC DNA]</scope>
    <source>
        <strain evidence="1 2">PCC 6715</strain>
    </source>
</reference>
<organism evidence="1 2">
    <name type="scientific">Parathermosynechococcus lividus PCC 6715</name>
    <dbReference type="NCBI Taxonomy" id="1917166"/>
    <lineage>
        <taxon>Bacteria</taxon>
        <taxon>Bacillati</taxon>
        <taxon>Cyanobacteriota</taxon>
        <taxon>Cyanophyceae</taxon>
        <taxon>Acaryochloridales</taxon>
        <taxon>Thermosynechococcaceae</taxon>
        <taxon>Parathermosynechococcus</taxon>
    </lineage>
</organism>
<gene>
    <name evidence="1" type="ORF">BRW62_06680</name>
</gene>
<evidence type="ECO:0000313" key="1">
    <source>
        <dbReference type="EMBL" id="ATS18491.1"/>
    </source>
</evidence>
<keyword evidence="2" id="KW-1185">Reference proteome</keyword>
<evidence type="ECO:0000313" key="2">
    <source>
        <dbReference type="Proteomes" id="UP000231057"/>
    </source>
</evidence>
<dbReference type="EMBL" id="CP018092">
    <property type="protein sequence ID" value="ATS18491.1"/>
    <property type="molecule type" value="Genomic_DNA"/>
</dbReference>
<proteinExistence type="predicted"/>
<protein>
    <submittedName>
        <fullName evidence="1">Uncharacterized protein</fullName>
    </submittedName>
</protein>
<dbReference type="RefSeq" id="WP_099798840.1">
    <property type="nucleotide sequence ID" value="NZ_CP018092.1"/>
</dbReference>
<dbReference type="AlphaFoldDB" id="A0A2D2Q1T6"/>
<accession>A0A2D2Q1T6</accession>